<reference evidence="13 14" key="1">
    <citation type="journal article" date="2008" name="Int. J. Syst. Evol. Microbiol.">
        <title>Nocardioides daphniae sp. nov., isolated from Daphnia cucullata (Crustacea: Cladocera).</title>
        <authorList>
            <person name="Toth E.M."/>
            <person name="Keki Z."/>
            <person name="Homonnay Z.G."/>
            <person name="Borsodi A.K."/>
            <person name="Marialigeti K."/>
            <person name="Schumann P."/>
        </authorList>
    </citation>
    <scope>NUCLEOTIDE SEQUENCE [LARGE SCALE GENOMIC DNA]</scope>
    <source>
        <strain evidence="13 14">JCM 16608</strain>
    </source>
</reference>
<evidence type="ECO:0000313" key="12">
    <source>
        <dbReference type="EMBL" id="GGD21369.1"/>
    </source>
</evidence>
<dbReference type="GO" id="GO:0044781">
    <property type="term" value="P:bacterial-type flagellum organization"/>
    <property type="evidence" value="ECO:0007669"/>
    <property type="project" value="UniProtKB-KW"/>
</dbReference>
<dbReference type="Pfam" id="PF02050">
    <property type="entry name" value="FliJ"/>
    <property type="match status" value="1"/>
</dbReference>
<evidence type="ECO:0000256" key="11">
    <source>
        <dbReference type="SAM" id="MobiDB-lite"/>
    </source>
</evidence>
<dbReference type="InterPro" id="IPR053716">
    <property type="entry name" value="Flag_assembly_chemotaxis_eff"/>
</dbReference>
<evidence type="ECO:0000256" key="7">
    <source>
        <dbReference type="ARBA" id="ARBA00022795"/>
    </source>
</evidence>
<evidence type="ECO:0000313" key="13">
    <source>
        <dbReference type="EMBL" id="QCC78164.1"/>
    </source>
</evidence>
<reference evidence="12" key="5">
    <citation type="submission" date="2024-05" db="EMBL/GenBank/DDBJ databases">
        <authorList>
            <person name="Sun Q."/>
            <person name="Sedlacek I."/>
        </authorList>
    </citation>
    <scope>NUCLEOTIDE SEQUENCE</scope>
    <source>
        <strain evidence="12">CCM 7403</strain>
    </source>
</reference>
<evidence type="ECO:0000256" key="5">
    <source>
        <dbReference type="ARBA" id="ARBA00022475"/>
    </source>
</evidence>
<feature type="compositionally biased region" description="Low complexity" evidence="11">
    <location>
        <begin position="145"/>
        <end position="159"/>
    </location>
</feature>
<evidence type="ECO:0000256" key="9">
    <source>
        <dbReference type="ARBA" id="ARBA00023136"/>
    </source>
</evidence>
<dbReference type="RefSeq" id="WP_135833202.1">
    <property type="nucleotide sequence ID" value="NZ_BMCK01000003.1"/>
</dbReference>
<reference evidence="13" key="4">
    <citation type="submission" date="2019-03" db="EMBL/GenBank/DDBJ databases">
        <authorList>
            <person name="Huang Y."/>
        </authorList>
    </citation>
    <scope>NUCLEOTIDE SEQUENCE</scope>
    <source>
        <strain evidence="13">JCM 16608</strain>
    </source>
</reference>
<dbReference type="GO" id="GO:0015031">
    <property type="term" value="P:protein transport"/>
    <property type="evidence" value="ECO:0007669"/>
    <property type="project" value="UniProtKB-KW"/>
</dbReference>
<keyword evidence="7" id="KW-1005">Bacterial flagellum biogenesis</keyword>
<comment type="subcellular location">
    <subcellularLocation>
        <location evidence="1">Cell membrane</location>
        <topology evidence="1">Peripheral membrane protein</topology>
        <orientation evidence="1">Cytoplasmic side</orientation>
    </subcellularLocation>
</comment>
<keyword evidence="5" id="KW-1003">Cell membrane</keyword>
<proteinExistence type="inferred from homology"/>
<evidence type="ECO:0000256" key="3">
    <source>
        <dbReference type="ARBA" id="ARBA00020392"/>
    </source>
</evidence>
<dbReference type="EMBL" id="BMCK01000003">
    <property type="protein sequence ID" value="GGD21369.1"/>
    <property type="molecule type" value="Genomic_DNA"/>
</dbReference>
<reference evidence="12" key="2">
    <citation type="journal article" date="2014" name="Int. J. Syst. Evol. Microbiol.">
        <title>Complete genome of a new Firmicutes species belonging to the dominant human colonic microbiota ('Ruminococcus bicirculans') reveals two chromosomes and a selective capacity to utilize plant glucans.</title>
        <authorList>
            <consortium name="NISC Comparative Sequencing Program"/>
            <person name="Wegmann U."/>
            <person name="Louis P."/>
            <person name="Goesmann A."/>
            <person name="Henrissat B."/>
            <person name="Duncan S.H."/>
            <person name="Flint H.J."/>
        </authorList>
    </citation>
    <scope>NUCLEOTIDE SEQUENCE</scope>
    <source>
        <strain evidence="12">CCM 7403</strain>
    </source>
</reference>
<dbReference type="Gene3D" id="1.10.287.1700">
    <property type="match status" value="1"/>
</dbReference>
<keyword evidence="9" id="KW-0472">Membrane</keyword>
<keyword evidence="6" id="KW-0145">Chemotaxis</keyword>
<dbReference type="GO" id="GO:0005886">
    <property type="term" value="C:plasma membrane"/>
    <property type="evidence" value="ECO:0007669"/>
    <property type="project" value="UniProtKB-SubCell"/>
</dbReference>
<protein>
    <recommendedName>
        <fullName evidence="3">Flagellar FliJ protein</fullName>
    </recommendedName>
</protein>
<name>A0A4P7UE56_9ACTN</name>
<comment type="similarity">
    <text evidence="2">Belongs to the FliJ family.</text>
</comment>
<keyword evidence="10" id="KW-1006">Bacterial flagellum protein export</keyword>
<evidence type="ECO:0000256" key="10">
    <source>
        <dbReference type="ARBA" id="ARBA00023225"/>
    </source>
</evidence>
<dbReference type="InterPro" id="IPR012823">
    <property type="entry name" value="Flagell_FliJ"/>
</dbReference>
<keyword evidence="8" id="KW-0653">Protein transport</keyword>
<evidence type="ECO:0000256" key="4">
    <source>
        <dbReference type="ARBA" id="ARBA00022448"/>
    </source>
</evidence>
<reference evidence="15" key="3">
    <citation type="journal article" date="2019" name="Int. J. Syst. Evol. Microbiol.">
        <title>The Global Catalogue of Microorganisms (GCM) 10K type strain sequencing project: providing services to taxonomists for standard genome sequencing and annotation.</title>
        <authorList>
            <consortium name="The Broad Institute Genomics Platform"/>
            <consortium name="The Broad Institute Genome Sequencing Center for Infectious Disease"/>
            <person name="Wu L."/>
            <person name="Ma J."/>
        </authorList>
    </citation>
    <scope>NUCLEOTIDE SEQUENCE [LARGE SCALE GENOMIC DNA]</scope>
    <source>
        <strain evidence="15">CCM 7403</strain>
    </source>
</reference>
<dbReference type="EMBL" id="CP038462">
    <property type="protein sequence ID" value="QCC78164.1"/>
    <property type="molecule type" value="Genomic_DNA"/>
</dbReference>
<dbReference type="Proteomes" id="UP000630594">
    <property type="component" value="Unassembled WGS sequence"/>
</dbReference>
<gene>
    <name evidence="13" type="ORF">E2C04_14965</name>
    <name evidence="12" type="ORF">GCM10007231_20680</name>
</gene>
<dbReference type="AlphaFoldDB" id="A0A4P7UE56"/>
<evidence type="ECO:0000256" key="6">
    <source>
        <dbReference type="ARBA" id="ARBA00022500"/>
    </source>
</evidence>
<evidence type="ECO:0000313" key="14">
    <source>
        <dbReference type="Proteomes" id="UP000297025"/>
    </source>
</evidence>
<accession>A0A4P7UE56</accession>
<evidence type="ECO:0000256" key="2">
    <source>
        <dbReference type="ARBA" id="ARBA00010004"/>
    </source>
</evidence>
<dbReference type="GO" id="GO:0009288">
    <property type="term" value="C:bacterial-type flagellum"/>
    <property type="evidence" value="ECO:0007669"/>
    <property type="project" value="InterPro"/>
</dbReference>
<evidence type="ECO:0000256" key="1">
    <source>
        <dbReference type="ARBA" id="ARBA00004413"/>
    </source>
</evidence>
<dbReference type="GO" id="GO:0006935">
    <property type="term" value="P:chemotaxis"/>
    <property type="evidence" value="ECO:0007669"/>
    <property type="project" value="UniProtKB-KW"/>
</dbReference>
<sequence>MSARDLDRGMRAVERVRAVRERDSRIGLQQALTEREQRRARVAALTEQLASSPAWEEGDATSFRARRDAVLAIGAAAGVATDQLGAAQRIADSAQAHWSTDKARLSAVESLLANRAEARRVERAHREAVELDDIAAQLWSRAQASLPVSTVSSPTCSPLDPQGAR</sequence>
<evidence type="ECO:0000256" key="8">
    <source>
        <dbReference type="ARBA" id="ARBA00022927"/>
    </source>
</evidence>
<dbReference type="KEGG" id="ndp:E2C04_14965"/>
<keyword evidence="4" id="KW-0813">Transport</keyword>
<dbReference type="OrthoDB" id="3789196at2"/>
<dbReference type="Proteomes" id="UP000297025">
    <property type="component" value="Chromosome"/>
</dbReference>
<feature type="region of interest" description="Disordered" evidence="11">
    <location>
        <begin position="145"/>
        <end position="165"/>
    </location>
</feature>
<dbReference type="GO" id="GO:0071973">
    <property type="term" value="P:bacterial-type flagellum-dependent cell motility"/>
    <property type="evidence" value="ECO:0007669"/>
    <property type="project" value="InterPro"/>
</dbReference>
<keyword evidence="15" id="KW-1185">Reference proteome</keyword>
<organism evidence="13 14">
    <name type="scientific">Nocardioides daphniae</name>
    <dbReference type="NCBI Taxonomy" id="402297"/>
    <lineage>
        <taxon>Bacteria</taxon>
        <taxon>Bacillati</taxon>
        <taxon>Actinomycetota</taxon>
        <taxon>Actinomycetes</taxon>
        <taxon>Propionibacteriales</taxon>
        <taxon>Nocardioidaceae</taxon>
        <taxon>Nocardioides</taxon>
    </lineage>
</organism>
<evidence type="ECO:0000313" key="15">
    <source>
        <dbReference type="Proteomes" id="UP000630594"/>
    </source>
</evidence>